<accession>A0A2N1J8N5</accession>
<gene>
    <name evidence="5" type="ORF">MVES_003283</name>
</gene>
<evidence type="ECO:0000313" key="5">
    <source>
        <dbReference type="EMBL" id="PKI82822.1"/>
    </source>
</evidence>
<dbReference type="SUPFAM" id="SSF54189">
    <property type="entry name" value="Ribosomal proteins S24e, L23 and L15e"/>
    <property type="match status" value="1"/>
</dbReference>
<evidence type="ECO:0000256" key="3">
    <source>
        <dbReference type="ARBA" id="ARBA00023274"/>
    </source>
</evidence>
<comment type="similarity">
    <text evidence="1">Belongs to the universal ribosomal protein uL23 family.</text>
</comment>
<proteinExistence type="inferred from homology"/>
<dbReference type="PANTHER" id="PTHR12059:SF5">
    <property type="entry name" value="LARGE RIBOSOMAL SUBUNIT PROTEIN UL23M"/>
    <property type="match status" value="1"/>
</dbReference>
<sequence>MRAPITPARARQFLRWQWLSAEQRDELATYVAAAQSGDVVPPAWLAAELEAARSYRTARARGWEPTAAQLQRAAQAESLDAFLLDAGDALRAKLERGERARVELGDWDTMDVDEQADILLQPVWQSLSDDERAEALVRVAFACMRKMGWRTGYSAGFPGDGALPVPMPGADASERAAHWRALLQSEEERAWDAWKLLSPDARRAEWATAWQQRDRSVVYLDDAPTTKLLGAVAPRWYAVPQRAGKLQFLPNMTARLVRNYTPRGEPYDAWKATFRVPLHVHKHVLRSYLLAVYGLRTTWARSMVYRSRITYSVQKKRRAVGRGRTFKKVEVGLLEPFVFPSISKEFLRTHLFQQEMMFEERRLMLKMTKAQRWRGTKSVQDLSASLDRDYAAQNAGAPDEAPGAKPTAQLLVRSGSVPTARHNNILSVLSERRAKRNARVQAYIKAQETAAS</sequence>
<dbReference type="PANTHER" id="PTHR12059">
    <property type="entry name" value="RIBOSOMAL PROTEIN L23-RELATED"/>
    <property type="match status" value="1"/>
</dbReference>
<evidence type="ECO:0000256" key="2">
    <source>
        <dbReference type="ARBA" id="ARBA00022980"/>
    </source>
</evidence>
<evidence type="ECO:0000256" key="1">
    <source>
        <dbReference type="ARBA" id="ARBA00006700"/>
    </source>
</evidence>
<dbReference type="InterPro" id="IPR012678">
    <property type="entry name" value="Ribosomal_uL23/eL15/eS24_sf"/>
</dbReference>
<dbReference type="STRING" id="2020962.A0A2N1J8N5"/>
<dbReference type="Gene3D" id="3.30.70.330">
    <property type="match status" value="1"/>
</dbReference>
<dbReference type="GO" id="GO:0032543">
    <property type="term" value="P:mitochondrial translation"/>
    <property type="evidence" value="ECO:0007669"/>
    <property type="project" value="TreeGrafter"/>
</dbReference>
<dbReference type="Proteomes" id="UP000232875">
    <property type="component" value="Unassembled WGS sequence"/>
</dbReference>
<evidence type="ECO:0000313" key="6">
    <source>
        <dbReference type="Proteomes" id="UP000232875"/>
    </source>
</evidence>
<dbReference type="OrthoDB" id="275582at2759"/>
<keyword evidence="2" id="KW-0689">Ribosomal protein</keyword>
<reference evidence="5 6" key="1">
    <citation type="submission" date="2017-10" db="EMBL/GenBank/DDBJ databases">
        <title>A novel species of cold-tolerant Malassezia isolated from bats.</title>
        <authorList>
            <person name="Lorch J.M."/>
            <person name="Palmer J.M."/>
            <person name="Vanderwolf K.J."/>
            <person name="Schmidt K.Z."/>
            <person name="Verant M.L."/>
            <person name="Weller T.J."/>
            <person name="Blehert D.S."/>
        </authorList>
    </citation>
    <scope>NUCLEOTIDE SEQUENCE [LARGE SCALE GENOMIC DNA]</scope>
    <source>
        <strain evidence="5 6">NWHC:44797-103</strain>
    </source>
</reference>
<keyword evidence="6" id="KW-1185">Reference proteome</keyword>
<evidence type="ECO:0000256" key="4">
    <source>
        <dbReference type="ARBA" id="ARBA00039977"/>
    </source>
</evidence>
<dbReference type="EMBL" id="KZ454993">
    <property type="protein sequence ID" value="PKI82822.1"/>
    <property type="molecule type" value="Genomic_DNA"/>
</dbReference>
<keyword evidence="3" id="KW-0687">Ribonucleoprotein</keyword>
<dbReference type="InterPro" id="IPR013025">
    <property type="entry name" value="Ribosomal_uL23-like"/>
</dbReference>
<protein>
    <recommendedName>
        <fullName evidence="4">Large ribosomal subunit protein uL23m</fullName>
    </recommendedName>
</protein>
<dbReference type="GO" id="GO:0003735">
    <property type="term" value="F:structural constituent of ribosome"/>
    <property type="evidence" value="ECO:0007669"/>
    <property type="project" value="InterPro"/>
</dbReference>
<dbReference type="AlphaFoldDB" id="A0A2N1J8N5"/>
<dbReference type="InterPro" id="IPR012677">
    <property type="entry name" value="Nucleotide-bd_a/b_plait_sf"/>
</dbReference>
<name>A0A2N1J8N5_9BASI</name>
<dbReference type="GO" id="GO:0005762">
    <property type="term" value="C:mitochondrial large ribosomal subunit"/>
    <property type="evidence" value="ECO:0007669"/>
    <property type="project" value="TreeGrafter"/>
</dbReference>
<organism evidence="5 6">
    <name type="scientific">Malassezia vespertilionis</name>
    <dbReference type="NCBI Taxonomy" id="2020962"/>
    <lineage>
        <taxon>Eukaryota</taxon>
        <taxon>Fungi</taxon>
        <taxon>Dikarya</taxon>
        <taxon>Basidiomycota</taxon>
        <taxon>Ustilaginomycotina</taxon>
        <taxon>Malasseziomycetes</taxon>
        <taxon>Malasseziales</taxon>
        <taxon>Malasseziaceae</taxon>
        <taxon>Malassezia</taxon>
    </lineage>
</organism>